<evidence type="ECO:0000313" key="7">
    <source>
        <dbReference type="EMBL" id="PWG81626.1"/>
    </source>
</evidence>
<accession>A0A2U2PJP2</accession>
<dbReference type="InterPro" id="IPR036249">
    <property type="entry name" value="Thioredoxin-like_sf"/>
</dbReference>
<dbReference type="GO" id="GO:0016209">
    <property type="term" value="F:antioxidant activity"/>
    <property type="evidence" value="ECO:0007669"/>
    <property type="project" value="InterPro"/>
</dbReference>
<sequence length="377" mass="41031">MKLLGGLFFCAVPGLSMAQSGNYVLNGKVAPLPETAKAYLYYQTGKGATTDSAVIKNGTFAFSGTLNEPLSSYLIINPNGTGIRQRGLAMIPLYLENGKITVSSKDSLQNAKVSGGPVNADNAVLNNLLKPVNEKMAAINKEYSEAPEEKQKSQEFTSALEKRYQVLEEEQKSIYKAFIKSHPASLLSLFSIKNLGGSVPDVKEVEPLFNSLAASVKSSKAGVAFAEEITKMKKTAIGAMAPDFTMADTLGKQVSLHDFRGKYVLIDFWASWCGPCRKENPNVVKAFNTYQSKGFTVLGVSLDQTNARDRWIKAIHDDGLTWTQVSDLKGWKNEAAGLYSVRAIPQNFLIDPSGKIIATNLRGEELESTLSRILGKI</sequence>
<dbReference type="EMBL" id="QEAS01000004">
    <property type="protein sequence ID" value="PWG81626.1"/>
    <property type="molecule type" value="Genomic_DNA"/>
</dbReference>
<keyword evidence="2" id="KW-0201">Cytochrome c-type biogenesis</keyword>
<dbReference type="GO" id="GO:0016491">
    <property type="term" value="F:oxidoreductase activity"/>
    <property type="evidence" value="ECO:0007669"/>
    <property type="project" value="InterPro"/>
</dbReference>
<dbReference type="CDD" id="cd02966">
    <property type="entry name" value="TlpA_like_family"/>
    <property type="match status" value="1"/>
</dbReference>
<dbReference type="Pfam" id="PF14289">
    <property type="entry name" value="DUF4369"/>
    <property type="match status" value="1"/>
</dbReference>
<evidence type="ECO:0000259" key="6">
    <source>
        <dbReference type="PROSITE" id="PS51352"/>
    </source>
</evidence>
<feature type="domain" description="Thioredoxin" evidence="6">
    <location>
        <begin position="235"/>
        <end position="377"/>
    </location>
</feature>
<dbReference type="PANTHER" id="PTHR42852">
    <property type="entry name" value="THIOL:DISULFIDE INTERCHANGE PROTEIN DSBE"/>
    <property type="match status" value="1"/>
</dbReference>
<gene>
    <name evidence="7" type="ORF">DDR33_06565</name>
</gene>
<evidence type="ECO:0000256" key="2">
    <source>
        <dbReference type="ARBA" id="ARBA00022748"/>
    </source>
</evidence>
<dbReference type="InterPro" id="IPR050553">
    <property type="entry name" value="Thioredoxin_ResA/DsbE_sf"/>
</dbReference>
<proteinExistence type="predicted"/>
<keyword evidence="4" id="KW-0676">Redox-active center</keyword>
<dbReference type="OrthoDB" id="750178at2"/>
<dbReference type="PROSITE" id="PS51352">
    <property type="entry name" value="THIOREDOXIN_2"/>
    <property type="match status" value="1"/>
</dbReference>
<evidence type="ECO:0000256" key="4">
    <source>
        <dbReference type="ARBA" id="ARBA00023284"/>
    </source>
</evidence>
<evidence type="ECO:0000256" key="1">
    <source>
        <dbReference type="ARBA" id="ARBA00004196"/>
    </source>
</evidence>
<dbReference type="GO" id="GO:0017004">
    <property type="term" value="P:cytochrome complex assembly"/>
    <property type="evidence" value="ECO:0007669"/>
    <property type="project" value="UniProtKB-KW"/>
</dbReference>
<dbReference type="InterPro" id="IPR025380">
    <property type="entry name" value="DUF4369"/>
</dbReference>
<organism evidence="7 8">
    <name type="scientific">Pararcticibacter amylolyticus</name>
    <dbReference type="NCBI Taxonomy" id="2173175"/>
    <lineage>
        <taxon>Bacteria</taxon>
        <taxon>Pseudomonadati</taxon>
        <taxon>Bacteroidota</taxon>
        <taxon>Sphingobacteriia</taxon>
        <taxon>Sphingobacteriales</taxon>
        <taxon>Sphingobacteriaceae</taxon>
        <taxon>Pararcticibacter</taxon>
    </lineage>
</organism>
<evidence type="ECO:0000256" key="3">
    <source>
        <dbReference type="ARBA" id="ARBA00023157"/>
    </source>
</evidence>
<keyword evidence="5" id="KW-0732">Signal</keyword>
<reference evidence="7 8" key="1">
    <citation type="submission" date="2018-04" db="EMBL/GenBank/DDBJ databases">
        <title>Pedobacter chongqingensis sp. nov., isolated from a rottenly hemp rope.</title>
        <authorList>
            <person name="Cai Y."/>
        </authorList>
    </citation>
    <scope>NUCLEOTIDE SEQUENCE [LARGE SCALE GENOMIC DNA]</scope>
    <source>
        <strain evidence="7 8">FJ4-8</strain>
    </source>
</reference>
<dbReference type="Pfam" id="PF00578">
    <property type="entry name" value="AhpC-TSA"/>
    <property type="match status" value="1"/>
</dbReference>
<keyword evidence="3" id="KW-1015">Disulfide bond</keyword>
<comment type="caution">
    <text evidence="7">The sequence shown here is derived from an EMBL/GenBank/DDBJ whole genome shotgun (WGS) entry which is preliminary data.</text>
</comment>
<evidence type="ECO:0000256" key="5">
    <source>
        <dbReference type="SAM" id="SignalP"/>
    </source>
</evidence>
<name>A0A2U2PJP2_9SPHI</name>
<dbReference type="AlphaFoldDB" id="A0A2U2PJP2"/>
<comment type="subcellular location">
    <subcellularLocation>
        <location evidence="1">Cell envelope</location>
    </subcellularLocation>
</comment>
<evidence type="ECO:0000313" key="8">
    <source>
        <dbReference type="Proteomes" id="UP000245647"/>
    </source>
</evidence>
<protein>
    <submittedName>
        <fullName evidence="7">Alkyl hydroperoxide reductase</fullName>
    </submittedName>
</protein>
<dbReference type="Proteomes" id="UP000245647">
    <property type="component" value="Unassembled WGS sequence"/>
</dbReference>
<feature type="chain" id="PRO_5015763057" evidence="5">
    <location>
        <begin position="19"/>
        <end position="377"/>
    </location>
</feature>
<dbReference type="InterPro" id="IPR000866">
    <property type="entry name" value="AhpC/TSA"/>
</dbReference>
<dbReference type="Gene3D" id="3.40.30.10">
    <property type="entry name" value="Glutaredoxin"/>
    <property type="match status" value="1"/>
</dbReference>
<feature type="signal peptide" evidence="5">
    <location>
        <begin position="1"/>
        <end position="18"/>
    </location>
</feature>
<dbReference type="PANTHER" id="PTHR42852:SF6">
    <property type="entry name" value="THIOL:DISULFIDE INTERCHANGE PROTEIN DSBE"/>
    <property type="match status" value="1"/>
</dbReference>
<dbReference type="PROSITE" id="PS00194">
    <property type="entry name" value="THIOREDOXIN_1"/>
    <property type="match status" value="1"/>
</dbReference>
<dbReference type="InterPro" id="IPR013766">
    <property type="entry name" value="Thioredoxin_domain"/>
</dbReference>
<dbReference type="InterPro" id="IPR017937">
    <property type="entry name" value="Thioredoxin_CS"/>
</dbReference>
<dbReference type="GO" id="GO:0030313">
    <property type="term" value="C:cell envelope"/>
    <property type="evidence" value="ECO:0007669"/>
    <property type="project" value="UniProtKB-SubCell"/>
</dbReference>
<keyword evidence="8" id="KW-1185">Reference proteome</keyword>
<dbReference type="SUPFAM" id="SSF52833">
    <property type="entry name" value="Thioredoxin-like"/>
    <property type="match status" value="1"/>
</dbReference>